<evidence type="ECO:0008006" key="6">
    <source>
        <dbReference type="Google" id="ProtNLM"/>
    </source>
</evidence>
<organism evidence="4 5">
    <name type="scientific">Nocardioides koreensis</name>
    <dbReference type="NCBI Taxonomy" id="433651"/>
    <lineage>
        <taxon>Bacteria</taxon>
        <taxon>Bacillati</taxon>
        <taxon>Actinomycetota</taxon>
        <taxon>Actinomycetes</taxon>
        <taxon>Propionibacteriales</taxon>
        <taxon>Nocardioidaceae</taxon>
        <taxon>Nocardioides</taxon>
    </lineage>
</organism>
<gene>
    <name evidence="4" type="ORF">GCM10009844_06490</name>
</gene>
<dbReference type="Pfam" id="PF06386">
    <property type="entry name" value="GvpL_GvpF"/>
    <property type="match status" value="1"/>
</dbReference>
<keyword evidence="1" id="KW-0304">Gas vesicle</keyword>
<evidence type="ECO:0000313" key="5">
    <source>
        <dbReference type="Proteomes" id="UP001501771"/>
    </source>
</evidence>
<comment type="caution">
    <text evidence="4">The sequence shown here is derived from an EMBL/GenBank/DDBJ whole genome shotgun (WGS) entry which is preliminary data.</text>
</comment>
<dbReference type="RefSeq" id="WP_344147469.1">
    <property type="nucleotide sequence ID" value="NZ_BAAAQR010000001.1"/>
</dbReference>
<reference evidence="4 5" key="1">
    <citation type="journal article" date="2019" name="Int. J. Syst. Evol. Microbiol.">
        <title>The Global Catalogue of Microorganisms (GCM) 10K type strain sequencing project: providing services to taxonomists for standard genome sequencing and annotation.</title>
        <authorList>
            <consortium name="The Broad Institute Genomics Platform"/>
            <consortium name="The Broad Institute Genome Sequencing Center for Infectious Disease"/>
            <person name="Wu L."/>
            <person name="Ma J."/>
        </authorList>
    </citation>
    <scope>NUCLEOTIDE SEQUENCE [LARGE SCALE GENOMIC DNA]</scope>
    <source>
        <strain evidence="4 5">JCM 16022</strain>
    </source>
</reference>
<comment type="similarity">
    <text evidence="3">Belongs to the gas vesicle GvpF/GvpL family.</text>
</comment>
<evidence type="ECO:0000313" key="4">
    <source>
        <dbReference type="EMBL" id="GAA2138452.1"/>
    </source>
</evidence>
<name>A0ABN2Z8J2_9ACTN</name>
<sequence>MAPTTTEADLVVDTDRGYFVYGVVAQAPGRVPEGLTGVGGAPVRSVGHGPVAAVVGEIDLQRTTGRRADLVAYSEVLDELASTGAVAPVQFGSVLLDEQSIIEELLAPNEQHFAGLLDQLAGRAQFNLRASFHEHVVLGEVVTADPEIRRLHELTRDLPEEAAYADRVRLGELVARALEDKRVLEVEALLDSILPLTAAYSLRSGAGIEHLLDVALLVDDERRSEFEDHLEGLAEAVHERIGLRLVGPVAPYDFVGGDTWG</sequence>
<proteinExistence type="inferred from homology"/>
<comment type="subcellular location">
    <subcellularLocation>
        <location evidence="2">Gas vesicle</location>
    </subcellularLocation>
</comment>
<evidence type="ECO:0000256" key="1">
    <source>
        <dbReference type="ARBA" id="ARBA00022987"/>
    </source>
</evidence>
<keyword evidence="5" id="KW-1185">Reference proteome</keyword>
<dbReference type="PANTHER" id="PTHR36852:SF1">
    <property type="entry name" value="PROTEIN GVPL 2"/>
    <property type="match status" value="1"/>
</dbReference>
<evidence type="ECO:0000256" key="2">
    <source>
        <dbReference type="ARBA" id="ARBA00035108"/>
    </source>
</evidence>
<dbReference type="Proteomes" id="UP001501771">
    <property type="component" value="Unassembled WGS sequence"/>
</dbReference>
<accession>A0ABN2Z8J2</accession>
<protein>
    <recommendedName>
        <fullName evidence="6">GvpL/GvpF family gas vesicle protein</fullName>
    </recommendedName>
</protein>
<dbReference type="PANTHER" id="PTHR36852">
    <property type="entry name" value="PROTEIN GVPL 2"/>
    <property type="match status" value="1"/>
</dbReference>
<dbReference type="InterPro" id="IPR009430">
    <property type="entry name" value="GvpL/GvpF"/>
</dbReference>
<dbReference type="EMBL" id="BAAAQR010000001">
    <property type="protein sequence ID" value="GAA2138452.1"/>
    <property type="molecule type" value="Genomic_DNA"/>
</dbReference>
<evidence type="ECO:0000256" key="3">
    <source>
        <dbReference type="ARBA" id="ARBA00035643"/>
    </source>
</evidence>